<feature type="compositionally biased region" description="Basic and acidic residues" evidence="1">
    <location>
        <begin position="144"/>
        <end position="162"/>
    </location>
</feature>
<dbReference type="Pfam" id="PF05032">
    <property type="entry name" value="Spo12"/>
    <property type="match status" value="1"/>
</dbReference>
<gene>
    <name evidence="2" type="ORF">EMPS_04261</name>
</gene>
<feature type="region of interest" description="Disordered" evidence="1">
    <location>
        <begin position="356"/>
        <end position="384"/>
    </location>
</feature>
<feature type="region of interest" description="Disordered" evidence="1">
    <location>
        <begin position="1"/>
        <end position="333"/>
    </location>
</feature>
<dbReference type="EMBL" id="BQFW01000006">
    <property type="protein sequence ID" value="GJJ71904.1"/>
    <property type="molecule type" value="Genomic_DNA"/>
</dbReference>
<feature type="region of interest" description="Disordered" evidence="1">
    <location>
        <begin position="450"/>
        <end position="605"/>
    </location>
</feature>
<feature type="compositionally biased region" description="Polar residues" evidence="1">
    <location>
        <begin position="366"/>
        <end position="375"/>
    </location>
</feature>
<feature type="compositionally biased region" description="Basic and acidic residues" evidence="1">
    <location>
        <begin position="173"/>
        <end position="185"/>
    </location>
</feature>
<feature type="compositionally biased region" description="Basic and acidic residues" evidence="1">
    <location>
        <begin position="265"/>
        <end position="274"/>
    </location>
</feature>
<reference evidence="2" key="1">
    <citation type="submission" date="2021-11" db="EMBL/GenBank/DDBJ databases">
        <authorList>
            <person name="Herlambang A."/>
            <person name="Guo Y."/>
            <person name="Takashima Y."/>
            <person name="Nishizawa T."/>
        </authorList>
    </citation>
    <scope>NUCLEOTIDE SEQUENCE</scope>
    <source>
        <strain evidence="2">E1425</strain>
    </source>
</reference>
<proteinExistence type="predicted"/>
<organism evidence="2 3">
    <name type="scientific">Entomortierella parvispora</name>
    <dbReference type="NCBI Taxonomy" id="205924"/>
    <lineage>
        <taxon>Eukaryota</taxon>
        <taxon>Fungi</taxon>
        <taxon>Fungi incertae sedis</taxon>
        <taxon>Mucoromycota</taxon>
        <taxon>Mortierellomycotina</taxon>
        <taxon>Mortierellomycetes</taxon>
        <taxon>Mortierellales</taxon>
        <taxon>Mortierellaceae</taxon>
        <taxon>Entomortierella</taxon>
    </lineage>
</organism>
<feature type="compositionally biased region" description="Acidic residues" evidence="1">
    <location>
        <begin position="252"/>
        <end position="264"/>
    </location>
</feature>
<evidence type="ECO:0000256" key="1">
    <source>
        <dbReference type="SAM" id="MobiDB-lite"/>
    </source>
</evidence>
<dbReference type="AlphaFoldDB" id="A0A9P3LVE5"/>
<evidence type="ECO:0000313" key="3">
    <source>
        <dbReference type="Proteomes" id="UP000827284"/>
    </source>
</evidence>
<feature type="compositionally biased region" description="Basic and acidic residues" evidence="1">
    <location>
        <begin position="116"/>
        <end position="135"/>
    </location>
</feature>
<sequence>MDSSSSLPKSPSTTTTAPSPRSSSAYENMQPAPSKTPPTSRLYFLLQTTPPPPTREDSSSSAMDVDTRETDASSSYAGVRFQPGTRSPVQTRPRPPLTPRRPCSHSAELSILGRPRKLDLGRPLHQNSDDRDVDPLSRSGTMRNRSESETEHTKPNDGRHTPESSSALRIHSHPWDSGDDGHMDLDMNSPWSQDNIKEPHRGSSSDMQNKRLSSLERAKKQPLVKALDSRKRVWQPAKDPALGHGGLSASSVDDDDGRTDEDEFWDPKVDDADQRPAQLHPRQWSAKRVMKSAERPQAPSRLQHLLKTTTGRTSDISGTSSVSKSEGHGYGDMLKPPFLQTSIALWHRETPCASSASSVPSPFGNVRSQSVSQPHGSPYPPFMSWTRENRTAAIAGIRRGKYSAATPTEAPASSRLSSLPLPAMRVIGGQSSRYEIVALRTPGSFTPRRYAVEDESTVDRDWPSSPLAGHSLQPDKKDSRPISASSHAPTDQAPPAHLYRSCLSKRSPSDGEEDQKEVDHLDQECHPDNISNLTFSGGVRGYMTPKRSSSSSTPPRPPIRNRNVRTRIAPLQDAPPRFRDRWSPSDSVQSPCSRKLNKQPTGLPMSQRGMVLHENEPLNKKAVFSRLVPPKALNYDSELETGKCTASDLDPCDSAVLQSSSTSTDMTVRLPLKPADTNISSFGVTTE</sequence>
<dbReference type="Proteomes" id="UP000827284">
    <property type="component" value="Unassembled WGS sequence"/>
</dbReference>
<feature type="compositionally biased region" description="Low complexity" evidence="1">
    <location>
        <begin position="1"/>
        <end position="24"/>
    </location>
</feature>
<comment type="caution">
    <text evidence="2">The sequence shown here is derived from an EMBL/GenBank/DDBJ whole genome shotgun (WGS) entry which is preliminary data.</text>
</comment>
<feature type="compositionally biased region" description="Polar residues" evidence="1">
    <location>
        <begin position="306"/>
        <end position="324"/>
    </location>
</feature>
<evidence type="ECO:0000313" key="2">
    <source>
        <dbReference type="EMBL" id="GJJ71904.1"/>
    </source>
</evidence>
<feature type="compositionally biased region" description="Basic and acidic residues" evidence="1">
    <location>
        <begin position="517"/>
        <end position="527"/>
    </location>
</feature>
<keyword evidence="3" id="KW-1185">Reference proteome</keyword>
<dbReference type="InterPro" id="IPR007727">
    <property type="entry name" value="Spo12"/>
</dbReference>
<feature type="compositionally biased region" description="Polar residues" evidence="1">
    <location>
        <begin position="25"/>
        <end position="39"/>
    </location>
</feature>
<name>A0A9P3LVE5_9FUNG</name>
<reference evidence="2" key="2">
    <citation type="journal article" date="2022" name="Microbiol. Resour. Announc.">
        <title>Whole-Genome Sequence of Entomortierella parvispora E1425, a Mucoromycotan Fungus Associated with Burkholderiaceae-Related Endosymbiotic Bacteria.</title>
        <authorList>
            <person name="Herlambang A."/>
            <person name="Guo Y."/>
            <person name="Takashima Y."/>
            <person name="Narisawa K."/>
            <person name="Ohta H."/>
            <person name="Nishizawa T."/>
        </authorList>
    </citation>
    <scope>NUCLEOTIDE SEQUENCE</scope>
    <source>
        <strain evidence="2">E1425</strain>
    </source>
</reference>
<protein>
    <submittedName>
        <fullName evidence="2">Uncharacterized protein</fullName>
    </submittedName>
</protein>
<accession>A0A9P3LVE5</accession>